<keyword evidence="2" id="KW-0238">DNA-binding</keyword>
<dbReference type="SMART" id="SM00342">
    <property type="entry name" value="HTH_ARAC"/>
    <property type="match status" value="1"/>
</dbReference>
<evidence type="ECO:0000259" key="4">
    <source>
        <dbReference type="PROSITE" id="PS01124"/>
    </source>
</evidence>
<dbReference type="Pfam" id="PF02311">
    <property type="entry name" value="AraC_binding"/>
    <property type="match status" value="1"/>
</dbReference>
<dbReference type="SUPFAM" id="SSF51215">
    <property type="entry name" value="Regulatory protein AraC"/>
    <property type="match status" value="1"/>
</dbReference>
<protein>
    <submittedName>
        <fullName evidence="5">AraC family transcriptional regulator</fullName>
    </submittedName>
</protein>
<keyword evidence="1" id="KW-0805">Transcription regulation</keyword>
<dbReference type="SUPFAM" id="SSF46689">
    <property type="entry name" value="Homeodomain-like"/>
    <property type="match status" value="1"/>
</dbReference>
<evidence type="ECO:0000313" key="6">
    <source>
        <dbReference type="Proteomes" id="UP000307943"/>
    </source>
</evidence>
<dbReference type="InterPro" id="IPR003313">
    <property type="entry name" value="AraC-bd"/>
</dbReference>
<evidence type="ECO:0000313" key="5">
    <source>
        <dbReference type="EMBL" id="TNJ62024.1"/>
    </source>
</evidence>
<dbReference type="PRINTS" id="PR00032">
    <property type="entry name" value="HTHARAC"/>
</dbReference>
<dbReference type="Proteomes" id="UP000307943">
    <property type="component" value="Unassembled WGS sequence"/>
</dbReference>
<reference evidence="5 6" key="1">
    <citation type="submission" date="2019-05" db="EMBL/GenBank/DDBJ databases">
        <title>We sequenced the genome of Paenibacillus hemerocallicola KCTC 33185 for further insight into its adaptation and study the phylogeny of Paenibacillus.</title>
        <authorList>
            <person name="Narsing Rao M.P."/>
        </authorList>
    </citation>
    <scope>NUCLEOTIDE SEQUENCE [LARGE SCALE GENOMIC DNA]</scope>
    <source>
        <strain evidence="5 6">KCTC 33185</strain>
    </source>
</reference>
<feature type="domain" description="HTH araC/xylS-type" evidence="4">
    <location>
        <begin position="195"/>
        <end position="294"/>
    </location>
</feature>
<dbReference type="InterPro" id="IPR020449">
    <property type="entry name" value="Tscrpt_reg_AraC-type_HTH"/>
</dbReference>
<dbReference type="RefSeq" id="WP_139606486.1">
    <property type="nucleotide sequence ID" value="NZ_VDCQ01000067.1"/>
</dbReference>
<comment type="caution">
    <text evidence="5">The sequence shown here is derived from an EMBL/GenBank/DDBJ whole genome shotgun (WGS) entry which is preliminary data.</text>
</comment>
<dbReference type="Gene3D" id="1.10.10.60">
    <property type="entry name" value="Homeodomain-like"/>
    <property type="match status" value="2"/>
</dbReference>
<sequence>MFYTLSTHNRIDVKWADRHMGDGMFYQTPHANPYFNLIMVTEGPVYLQAVGDNMTLQSGEMVLLEPWEQHGGWRRIGDNSGFFWLQFEACPALARIGEWTKQEIDLKKMLAGSNLRTGEFPDEDKLLLPRRYLPSNQYELLVLLERIVHGLKFPQGYFRFRASLVLGQFLELLADDWLHHHHAQTSPPTSYLTYRKLLLLLHERFCDPLLNKAEMERALDRNSEYLSHVFKQFAGVTIVEYIQSLRLQLAKHLLRSGDKPIQEIAGVTGFADPFYFSRLFKKSAGITPTQYREAHRSDKENKD</sequence>
<dbReference type="GO" id="GO:0003700">
    <property type="term" value="F:DNA-binding transcription factor activity"/>
    <property type="evidence" value="ECO:0007669"/>
    <property type="project" value="InterPro"/>
</dbReference>
<dbReference type="PROSITE" id="PS01124">
    <property type="entry name" value="HTH_ARAC_FAMILY_2"/>
    <property type="match status" value="1"/>
</dbReference>
<evidence type="ECO:0000256" key="3">
    <source>
        <dbReference type="ARBA" id="ARBA00023163"/>
    </source>
</evidence>
<dbReference type="Pfam" id="PF12833">
    <property type="entry name" value="HTH_18"/>
    <property type="match status" value="1"/>
</dbReference>
<evidence type="ECO:0000256" key="1">
    <source>
        <dbReference type="ARBA" id="ARBA00023015"/>
    </source>
</evidence>
<dbReference type="GO" id="GO:0043565">
    <property type="term" value="F:sequence-specific DNA binding"/>
    <property type="evidence" value="ECO:0007669"/>
    <property type="project" value="InterPro"/>
</dbReference>
<dbReference type="PANTHER" id="PTHR43280">
    <property type="entry name" value="ARAC-FAMILY TRANSCRIPTIONAL REGULATOR"/>
    <property type="match status" value="1"/>
</dbReference>
<dbReference type="InterPro" id="IPR037923">
    <property type="entry name" value="HTH-like"/>
</dbReference>
<keyword evidence="6" id="KW-1185">Reference proteome</keyword>
<keyword evidence="3" id="KW-0804">Transcription</keyword>
<dbReference type="InterPro" id="IPR018060">
    <property type="entry name" value="HTH_AraC"/>
</dbReference>
<dbReference type="AlphaFoldDB" id="A0A5C4SYY6"/>
<dbReference type="PANTHER" id="PTHR43280:SF31">
    <property type="entry name" value="TRANSCRIPTIONAL REGULATORY PROTEIN"/>
    <property type="match status" value="1"/>
</dbReference>
<accession>A0A5C4SYY6</accession>
<organism evidence="5 6">
    <name type="scientific">Paenibacillus hemerocallicola</name>
    <dbReference type="NCBI Taxonomy" id="1172614"/>
    <lineage>
        <taxon>Bacteria</taxon>
        <taxon>Bacillati</taxon>
        <taxon>Bacillota</taxon>
        <taxon>Bacilli</taxon>
        <taxon>Bacillales</taxon>
        <taxon>Paenibacillaceae</taxon>
        <taxon>Paenibacillus</taxon>
    </lineage>
</organism>
<name>A0A5C4SYY6_9BACL</name>
<evidence type="ECO:0000256" key="2">
    <source>
        <dbReference type="ARBA" id="ARBA00023125"/>
    </source>
</evidence>
<dbReference type="EMBL" id="VDCQ01000067">
    <property type="protein sequence ID" value="TNJ62024.1"/>
    <property type="molecule type" value="Genomic_DNA"/>
</dbReference>
<gene>
    <name evidence="5" type="ORF">FE784_32875</name>
</gene>
<proteinExistence type="predicted"/>
<dbReference type="OrthoDB" id="9807321at2"/>
<dbReference type="InterPro" id="IPR009057">
    <property type="entry name" value="Homeodomain-like_sf"/>
</dbReference>